<name>A0A5A7PDS8_STRAF</name>
<protein>
    <submittedName>
        <fullName evidence="1">Spore coat protein S</fullName>
    </submittedName>
</protein>
<proteinExistence type="predicted"/>
<reference evidence="2" key="1">
    <citation type="journal article" date="2019" name="Curr. Biol.">
        <title>Genome Sequence of Striga asiatica Provides Insight into the Evolution of Plant Parasitism.</title>
        <authorList>
            <person name="Yoshida S."/>
            <person name="Kim S."/>
            <person name="Wafula E.K."/>
            <person name="Tanskanen J."/>
            <person name="Kim Y.M."/>
            <person name="Honaas L."/>
            <person name="Yang Z."/>
            <person name="Spallek T."/>
            <person name="Conn C.E."/>
            <person name="Ichihashi Y."/>
            <person name="Cheong K."/>
            <person name="Cui S."/>
            <person name="Der J.P."/>
            <person name="Gundlach H."/>
            <person name="Jiao Y."/>
            <person name="Hori C."/>
            <person name="Ishida J.K."/>
            <person name="Kasahara H."/>
            <person name="Kiba T."/>
            <person name="Kim M.S."/>
            <person name="Koo N."/>
            <person name="Laohavisit A."/>
            <person name="Lee Y.H."/>
            <person name="Lumba S."/>
            <person name="McCourt P."/>
            <person name="Mortimer J.C."/>
            <person name="Mutuku J.M."/>
            <person name="Nomura T."/>
            <person name="Sasaki-Sekimoto Y."/>
            <person name="Seto Y."/>
            <person name="Wang Y."/>
            <person name="Wakatake T."/>
            <person name="Sakakibara H."/>
            <person name="Demura T."/>
            <person name="Yamaguchi S."/>
            <person name="Yoneyama K."/>
            <person name="Manabe R.I."/>
            <person name="Nelson D.C."/>
            <person name="Schulman A.H."/>
            <person name="Timko M.P."/>
            <person name="dePamphilis C.W."/>
            <person name="Choi D."/>
            <person name="Shirasu K."/>
        </authorList>
    </citation>
    <scope>NUCLEOTIDE SEQUENCE [LARGE SCALE GENOMIC DNA]</scope>
    <source>
        <strain evidence="2">cv. UVA1</strain>
    </source>
</reference>
<dbReference type="AlphaFoldDB" id="A0A5A7PDS8"/>
<organism evidence="1 2">
    <name type="scientific">Striga asiatica</name>
    <name type="common">Asiatic witchweed</name>
    <name type="synonym">Buchnera asiatica</name>
    <dbReference type="NCBI Taxonomy" id="4170"/>
    <lineage>
        <taxon>Eukaryota</taxon>
        <taxon>Viridiplantae</taxon>
        <taxon>Streptophyta</taxon>
        <taxon>Embryophyta</taxon>
        <taxon>Tracheophyta</taxon>
        <taxon>Spermatophyta</taxon>
        <taxon>Magnoliopsida</taxon>
        <taxon>eudicotyledons</taxon>
        <taxon>Gunneridae</taxon>
        <taxon>Pentapetalae</taxon>
        <taxon>asterids</taxon>
        <taxon>lamiids</taxon>
        <taxon>Lamiales</taxon>
        <taxon>Orobanchaceae</taxon>
        <taxon>Buchnereae</taxon>
        <taxon>Striga</taxon>
    </lineage>
</organism>
<keyword evidence="1" id="KW-0946">Virion</keyword>
<accession>A0A5A7PDS8</accession>
<comment type="caution">
    <text evidence="1">The sequence shown here is derived from an EMBL/GenBank/DDBJ whole genome shotgun (WGS) entry which is preliminary data.</text>
</comment>
<evidence type="ECO:0000313" key="1">
    <source>
        <dbReference type="EMBL" id="GER30784.1"/>
    </source>
</evidence>
<gene>
    <name evidence="1" type="ORF">STAS_06742</name>
</gene>
<dbReference type="EMBL" id="BKCP01004394">
    <property type="protein sequence ID" value="GER30784.1"/>
    <property type="molecule type" value="Genomic_DNA"/>
</dbReference>
<keyword evidence="1" id="KW-0167">Capsid protein</keyword>
<dbReference type="Proteomes" id="UP000325081">
    <property type="component" value="Unassembled WGS sequence"/>
</dbReference>
<sequence length="164" mass="18948">MGGQKEKKNTVKIPLVIELHRSGRQHKERISFNNVNGQDINARPIVTLNPIYTAISWNRYKCERRESKPLRNIPIIIWQIKKLQRKGIIQIPSLISTSNKKNTIKITDKDINARPIAIPNPIYTAIRRSRSANFFHVPSRNMNGLNQSPCAIYQSSYGRSRNFK</sequence>
<evidence type="ECO:0000313" key="2">
    <source>
        <dbReference type="Proteomes" id="UP000325081"/>
    </source>
</evidence>
<keyword evidence="2" id="KW-1185">Reference proteome</keyword>